<feature type="region of interest" description="Disordered" evidence="1">
    <location>
        <begin position="1"/>
        <end position="21"/>
    </location>
</feature>
<dbReference type="Pfam" id="PF12713">
    <property type="entry name" value="DUF3806"/>
    <property type="match status" value="1"/>
</dbReference>
<name>A0A401V0B4_9CELL</name>
<dbReference type="Proteomes" id="UP000288246">
    <property type="component" value="Unassembled WGS sequence"/>
</dbReference>
<feature type="region of interest" description="Disordered" evidence="1">
    <location>
        <begin position="161"/>
        <end position="208"/>
    </location>
</feature>
<sequence length="335" mass="34388">MSEDRTSPAQAATMPGLRPLTLGEQGHLDSLRAHVRRSRTDVTDVADVARLVHETFTGWAGDAGAAVPEGVVAALGVVVGDLVVARAPGAHWVLRTAGPTPTPCVVSPDGEAAVLPLDDIRARWDIGVTPDWASGYVAAAAAHLAVSGLPTEDADEAPAFEVPQQRTPAPAAALPRRTAAPAADDAPAPATGYRTPGDLPEPPSPATQDLGLRALEHALDAVLGGECPLVTFAMTHDGVHRVVQTFPGDSRESADRARAWVRASGAAAAVVAWEGELPGDEPGTHAVVVEASGPGRPSMVVGHRYAPAKTSGEGRARAPRPVGEPMIVGQGDPLL</sequence>
<feature type="compositionally biased region" description="Low complexity" evidence="1">
    <location>
        <begin position="166"/>
        <end position="191"/>
    </location>
</feature>
<evidence type="ECO:0000313" key="4">
    <source>
        <dbReference type="Proteomes" id="UP000288246"/>
    </source>
</evidence>
<evidence type="ECO:0000256" key="1">
    <source>
        <dbReference type="SAM" id="MobiDB-lite"/>
    </source>
</evidence>
<protein>
    <recommendedName>
        <fullName evidence="2">DUF3806 domain-containing protein</fullName>
    </recommendedName>
</protein>
<dbReference type="EMBL" id="BHYL01000142">
    <property type="protein sequence ID" value="GCD20381.1"/>
    <property type="molecule type" value="Genomic_DNA"/>
</dbReference>
<reference evidence="3 4" key="1">
    <citation type="submission" date="2018-11" db="EMBL/GenBank/DDBJ databases">
        <title>Draft genome sequence of Cellulomonas takizawaensis strain TKZ-21.</title>
        <authorList>
            <person name="Yamamura H."/>
            <person name="Hayashi T."/>
            <person name="Hamada M."/>
            <person name="Serisawa Y."/>
            <person name="Matsuyama K."/>
            <person name="Nakagawa Y."/>
            <person name="Otoguro M."/>
            <person name="Yanagida F."/>
            <person name="Hayakawa M."/>
        </authorList>
    </citation>
    <scope>NUCLEOTIDE SEQUENCE [LARGE SCALE GENOMIC DNA]</scope>
    <source>
        <strain evidence="3 4">TKZ-21</strain>
    </source>
</reference>
<dbReference type="InterPro" id="IPR024266">
    <property type="entry name" value="DUF3806"/>
</dbReference>
<evidence type="ECO:0000313" key="3">
    <source>
        <dbReference type="EMBL" id="GCD20381.1"/>
    </source>
</evidence>
<dbReference type="AlphaFoldDB" id="A0A401V0B4"/>
<evidence type="ECO:0000259" key="2">
    <source>
        <dbReference type="Pfam" id="PF12713"/>
    </source>
</evidence>
<feature type="domain" description="DUF3806" evidence="2">
    <location>
        <begin position="73"/>
        <end position="136"/>
    </location>
</feature>
<gene>
    <name evidence="3" type="ORF">CTKZ_19430</name>
</gene>
<dbReference type="RefSeq" id="WP_124342889.1">
    <property type="nucleotide sequence ID" value="NZ_BHYL01000142.1"/>
</dbReference>
<keyword evidence="4" id="KW-1185">Reference proteome</keyword>
<dbReference type="OrthoDB" id="4823074at2"/>
<feature type="region of interest" description="Disordered" evidence="1">
    <location>
        <begin position="309"/>
        <end position="335"/>
    </location>
</feature>
<organism evidence="3 4">
    <name type="scientific">Cellulomonas algicola</name>
    <dbReference type="NCBI Taxonomy" id="2071633"/>
    <lineage>
        <taxon>Bacteria</taxon>
        <taxon>Bacillati</taxon>
        <taxon>Actinomycetota</taxon>
        <taxon>Actinomycetes</taxon>
        <taxon>Micrococcales</taxon>
        <taxon>Cellulomonadaceae</taxon>
        <taxon>Cellulomonas</taxon>
    </lineage>
</organism>
<comment type="caution">
    <text evidence="3">The sequence shown here is derived from an EMBL/GenBank/DDBJ whole genome shotgun (WGS) entry which is preliminary data.</text>
</comment>
<proteinExistence type="predicted"/>
<accession>A0A401V0B4</accession>